<proteinExistence type="predicted"/>
<feature type="compositionally biased region" description="Basic and acidic residues" evidence="1">
    <location>
        <begin position="33"/>
        <end position="42"/>
    </location>
</feature>
<name>A0A8H4RKQ2_9HELO</name>
<dbReference type="EMBL" id="JAAMPI010000551">
    <property type="protein sequence ID" value="KAF4630429.1"/>
    <property type="molecule type" value="Genomic_DNA"/>
</dbReference>
<evidence type="ECO:0000256" key="1">
    <source>
        <dbReference type="SAM" id="MobiDB-lite"/>
    </source>
</evidence>
<organism evidence="2 3">
    <name type="scientific">Cudoniella acicularis</name>
    <dbReference type="NCBI Taxonomy" id="354080"/>
    <lineage>
        <taxon>Eukaryota</taxon>
        <taxon>Fungi</taxon>
        <taxon>Dikarya</taxon>
        <taxon>Ascomycota</taxon>
        <taxon>Pezizomycotina</taxon>
        <taxon>Leotiomycetes</taxon>
        <taxon>Helotiales</taxon>
        <taxon>Tricladiaceae</taxon>
        <taxon>Cudoniella</taxon>
    </lineage>
</organism>
<evidence type="ECO:0000313" key="2">
    <source>
        <dbReference type="EMBL" id="KAF4630429.1"/>
    </source>
</evidence>
<dbReference type="Proteomes" id="UP000566819">
    <property type="component" value="Unassembled WGS sequence"/>
</dbReference>
<feature type="compositionally biased region" description="Low complexity" evidence="1">
    <location>
        <begin position="44"/>
        <end position="56"/>
    </location>
</feature>
<dbReference type="AlphaFoldDB" id="A0A8H4RKQ2"/>
<feature type="region of interest" description="Disordered" evidence="1">
    <location>
        <begin position="103"/>
        <end position="127"/>
    </location>
</feature>
<dbReference type="OrthoDB" id="21463at2759"/>
<feature type="compositionally biased region" description="Low complexity" evidence="1">
    <location>
        <begin position="71"/>
        <end position="86"/>
    </location>
</feature>
<keyword evidence="3" id="KW-1185">Reference proteome</keyword>
<feature type="region of interest" description="Disordered" evidence="1">
    <location>
        <begin position="26"/>
        <end position="91"/>
    </location>
</feature>
<sequence>MAPPRIQCVNSLRTVSRQAPGLRAAFSTSQIIRAEDDSEPPKRSSPNDFLSSLSSPVQPASIPRAPRFERSSLSSPSPSPIPRNNSTGAGRAAAIIDRSFADRKRAARENPSSSPPGSPAPGGYGSVTAADLEQHKKTVGLGRQLTRKFKAGDVYAPHDLSSIEMEKYRKRQRPHLDCFDVLGLNPLDHYRVSSTSPDAIKFKLTLKRISQ</sequence>
<accession>A0A8H4RKQ2</accession>
<gene>
    <name evidence="2" type="ORF">G7Y89_g7714</name>
</gene>
<evidence type="ECO:0000313" key="3">
    <source>
        <dbReference type="Proteomes" id="UP000566819"/>
    </source>
</evidence>
<comment type="caution">
    <text evidence="2">The sequence shown here is derived from an EMBL/GenBank/DDBJ whole genome shotgun (WGS) entry which is preliminary data.</text>
</comment>
<protein>
    <submittedName>
        <fullName evidence="2">Uncharacterized protein</fullName>
    </submittedName>
</protein>
<reference evidence="2 3" key="1">
    <citation type="submission" date="2020-03" db="EMBL/GenBank/DDBJ databases">
        <title>Draft Genome Sequence of Cudoniella acicularis.</title>
        <authorList>
            <person name="Buettner E."/>
            <person name="Kellner H."/>
        </authorList>
    </citation>
    <scope>NUCLEOTIDE SEQUENCE [LARGE SCALE GENOMIC DNA]</scope>
    <source>
        <strain evidence="2 3">DSM 108380</strain>
    </source>
</reference>